<keyword evidence="5" id="KW-1185">Reference proteome</keyword>
<evidence type="ECO:0000256" key="1">
    <source>
        <dbReference type="ARBA" id="ARBA00022630"/>
    </source>
</evidence>
<protein>
    <submittedName>
        <fullName evidence="4">NAD(P)H-dependent FMN-containing oxidoreductase YwqN</fullName>
    </submittedName>
</protein>
<gene>
    <name evidence="4" type="primary">ywqN</name>
    <name evidence="4" type="ORF">MACH08_35580</name>
</gene>
<dbReference type="InterPro" id="IPR051796">
    <property type="entry name" value="ISF_SsuE-like"/>
</dbReference>
<accession>A0ABQ5TQ72</accession>
<sequence length="179" mass="20771">MSVIVFHGSTREHGNTELLTYRAVPKEVGTHIYLREYQIEPIVDQRHDEEGFDKIEDDHQLLIDQLLQHDTIVFATPIYWYSMSTPMKLFIDRWSQILRHPNYAHFREALSKKDVYAIIVGGDTPQIKGLPLVQQFQYICQFYQMNFKGYVIGKASKPGEITIDHQALQAASHLLPSIK</sequence>
<evidence type="ECO:0000313" key="4">
    <source>
        <dbReference type="EMBL" id="GLO67774.1"/>
    </source>
</evidence>
<dbReference type="PANTHER" id="PTHR43278:SF4">
    <property type="entry name" value="NAD(P)H-DEPENDENT FMN-CONTAINING OXIDOREDUCTASE YWQN-RELATED"/>
    <property type="match status" value="1"/>
</dbReference>
<dbReference type="SUPFAM" id="SSF52218">
    <property type="entry name" value="Flavoproteins"/>
    <property type="match status" value="1"/>
</dbReference>
<dbReference type="Proteomes" id="UP001275436">
    <property type="component" value="Unassembled WGS sequence"/>
</dbReference>
<feature type="domain" description="NADPH-dependent FMN reductase-like" evidence="3">
    <location>
        <begin position="1"/>
        <end position="123"/>
    </location>
</feature>
<name>A0ABQ5TQ72_9BACI</name>
<evidence type="ECO:0000313" key="5">
    <source>
        <dbReference type="Proteomes" id="UP001275436"/>
    </source>
</evidence>
<proteinExistence type="predicted"/>
<dbReference type="EMBL" id="BSKO01000001">
    <property type="protein sequence ID" value="GLO67774.1"/>
    <property type="molecule type" value="Genomic_DNA"/>
</dbReference>
<keyword evidence="2" id="KW-0288">FMN</keyword>
<dbReference type="Gene3D" id="3.40.50.360">
    <property type="match status" value="1"/>
</dbReference>
<dbReference type="PANTHER" id="PTHR43278">
    <property type="entry name" value="NAD(P)H-DEPENDENT FMN-CONTAINING OXIDOREDUCTASE YWQN-RELATED"/>
    <property type="match status" value="1"/>
</dbReference>
<dbReference type="InterPro" id="IPR005025">
    <property type="entry name" value="FMN_Rdtase-like_dom"/>
</dbReference>
<keyword evidence="1" id="KW-0285">Flavoprotein</keyword>
<dbReference type="InterPro" id="IPR029039">
    <property type="entry name" value="Flavoprotein-like_sf"/>
</dbReference>
<evidence type="ECO:0000256" key="2">
    <source>
        <dbReference type="ARBA" id="ARBA00022643"/>
    </source>
</evidence>
<reference evidence="4 5" key="1">
    <citation type="submission" date="2023-02" db="EMBL/GenBank/DDBJ databases">
        <title>Oceanobacillus kimchii IFOP_LL358 isolated form Alexandrium catenella lab strain.</title>
        <authorList>
            <person name="Gajardo G."/>
            <person name="Ueki S."/>
            <person name="Maruyama F."/>
        </authorList>
    </citation>
    <scope>NUCLEOTIDE SEQUENCE [LARGE SCALE GENOMIC DNA]</scope>
    <source>
        <strain evidence="4 5">IFOP_LL358</strain>
    </source>
</reference>
<evidence type="ECO:0000259" key="3">
    <source>
        <dbReference type="Pfam" id="PF03358"/>
    </source>
</evidence>
<organism evidence="4 5">
    <name type="scientific">Oceanobacillus kimchii</name>
    <dbReference type="NCBI Taxonomy" id="746691"/>
    <lineage>
        <taxon>Bacteria</taxon>
        <taxon>Bacillati</taxon>
        <taxon>Bacillota</taxon>
        <taxon>Bacilli</taxon>
        <taxon>Bacillales</taxon>
        <taxon>Bacillaceae</taxon>
        <taxon>Oceanobacillus</taxon>
    </lineage>
</organism>
<comment type="caution">
    <text evidence="4">The sequence shown here is derived from an EMBL/GenBank/DDBJ whole genome shotgun (WGS) entry which is preliminary data.</text>
</comment>
<dbReference type="RefSeq" id="WP_017798307.1">
    <property type="nucleotide sequence ID" value="NZ_BSKO01000001.1"/>
</dbReference>
<dbReference type="Pfam" id="PF03358">
    <property type="entry name" value="FMN_red"/>
    <property type="match status" value="1"/>
</dbReference>